<dbReference type="SFLD" id="SFLDS00019">
    <property type="entry name" value="Glutathione_Transferase_(cytos"/>
    <property type="match status" value="1"/>
</dbReference>
<dbReference type="Gene3D" id="3.40.30.10">
    <property type="entry name" value="Glutaredoxin"/>
    <property type="match status" value="1"/>
</dbReference>
<feature type="domain" description="GST N-terminal" evidence="2">
    <location>
        <begin position="125"/>
        <end position="206"/>
    </location>
</feature>
<feature type="compositionally biased region" description="Low complexity" evidence="1">
    <location>
        <begin position="54"/>
        <end position="63"/>
    </location>
</feature>
<dbReference type="SUPFAM" id="SSF47616">
    <property type="entry name" value="GST C-terminal domain-like"/>
    <property type="match status" value="1"/>
</dbReference>
<dbReference type="InterPro" id="IPR040079">
    <property type="entry name" value="Glutathione_S-Trfase"/>
</dbReference>
<proteinExistence type="predicted"/>
<dbReference type="InterPro" id="IPR004045">
    <property type="entry name" value="Glutathione_S-Trfase_N"/>
</dbReference>
<dbReference type="Gene3D" id="1.20.1050.10">
    <property type="match status" value="1"/>
</dbReference>
<feature type="compositionally biased region" description="Polar residues" evidence="1">
    <location>
        <begin position="64"/>
        <end position="80"/>
    </location>
</feature>
<dbReference type="CDD" id="cd00570">
    <property type="entry name" value="GST_N_family"/>
    <property type="match status" value="1"/>
</dbReference>
<dbReference type="InterPro" id="IPR036282">
    <property type="entry name" value="Glutathione-S-Trfase_C_sf"/>
</dbReference>
<protein>
    <recommendedName>
        <fullName evidence="6">GST N-terminal domain-containing protein</fullName>
    </recommendedName>
</protein>
<dbReference type="Proteomes" id="UP000660262">
    <property type="component" value="Unassembled WGS sequence"/>
</dbReference>
<dbReference type="SUPFAM" id="SSF52833">
    <property type="entry name" value="Thioredoxin-like"/>
    <property type="match status" value="1"/>
</dbReference>
<evidence type="ECO:0000313" key="4">
    <source>
        <dbReference type="EMBL" id="GHP02450.1"/>
    </source>
</evidence>
<evidence type="ECO:0000256" key="1">
    <source>
        <dbReference type="SAM" id="MobiDB-lite"/>
    </source>
</evidence>
<reference evidence="4" key="1">
    <citation type="submission" date="2020-10" db="EMBL/GenBank/DDBJ databases">
        <title>Unveiling of a novel bifunctional photoreceptor, Dualchrome1, isolated from a cosmopolitan green alga.</title>
        <authorList>
            <person name="Suzuki S."/>
            <person name="Kawachi M."/>
        </authorList>
    </citation>
    <scope>NUCLEOTIDE SEQUENCE</scope>
    <source>
        <strain evidence="4">NIES 2893</strain>
    </source>
</reference>
<dbReference type="InterPro" id="IPR036249">
    <property type="entry name" value="Thioredoxin-like_sf"/>
</dbReference>
<dbReference type="Pfam" id="PF13409">
    <property type="entry name" value="GST_N_2"/>
    <property type="match status" value="1"/>
</dbReference>
<dbReference type="PANTHER" id="PTHR43968">
    <property type="match status" value="1"/>
</dbReference>
<evidence type="ECO:0000259" key="2">
    <source>
        <dbReference type="PROSITE" id="PS50404"/>
    </source>
</evidence>
<dbReference type="InterPro" id="IPR050983">
    <property type="entry name" value="GST_Omega/HSP26"/>
</dbReference>
<feature type="domain" description="GST C-terminal" evidence="3">
    <location>
        <begin position="212"/>
        <end position="357"/>
    </location>
</feature>
<accession>A0A830H8X5</accession>
<feature type="compositionally biased region" description="Polar residues" evidence="1">
    <location>
        <begin position="1"/>
        <end position="23"/>
    </location>
</feature>
<feature type="region of interest" description="Disordered" evidence="1">
    <location>
        <begin position="54"/>
        <end position="80"/>
    </location>
</feature>
<organism evidence="4 5">
    <name type="scientific">Pycnococcus provasolii</name>
    <dbReference type="NCBI Taxonomy" id="41880"/>
    <lineage>
        <taxon>Eukaryota</taxon>
        <taxon>Viridiplantae</taxon>
        <taxon>Chlorophyta</taxon>
        <taxon>Pseudoscourfieldiophyceae</taxon>
        <taxon>Pseudoscourfieldiales</taxon>
        <taxon>Pycnococcaceae</taxon>
        <taxon>Pycnococcus</taxon>
    </lineage>
</organism>
<feature type="region of interest" description="Disordered" evidence="1">
    <location>
        <begin position="1"/>
        <end position="42"/>
    </location>
</feature>
<keyword evidence="5" id="KW-1185">Reference proteome</keyword>
<dbReference type="AlphaFoldDB" id="A0A830H8X5"/>
<evidence type="ECO:0000259" key="3">
    <source>
        <dbReference type="PROSITE" id="PS50405"/>
    </source>
</evidence>
<evidence type="ECO:0000313" key="5">
    <source>
        <dbReference type="Proteomes" id="UP000660262"/>
    </source>
</evidence>
<name>A0A830H8X5_9CHLO</name>
<dbReference type="PANTHER" id="PTHR43968:SF14">
    <property type="entry name" value="GLUTATHIONE S-TRANSFERASE"/>
    <property type="match status" value="1"/>
</dbReference>
<gene>
    <name evidence="4" type="ORF">PPROV_000120700</name>
</gene>
<dbReference type="GO" id="GO:0005737">
    <property type="term" value="C:cytoplasm"/>
    <property type="evidence" value="ECO:0007669"/>
    <property type="project" value="TreeGrafter"/>
</dbReference>
<evidence type="ECO:0008006" key="6">
    <source>
        <dbReference type="Google" id="ProtNLM"/>
    </source>
</evidence>
<dbReference type="PROSITE" id="PS50404">
    <property type="entry name" value="GST_NTER"/>
    <property type="match status" value="1"/>
</dbReference>
<sequence>MAASHVHTNTRVRLTQPTTQQSRPRSRSVRNRALPDGGAPSGLPAIFSSIFSKPATSSESPSSMGQKQASRSSTFADTAPSWESIQSSAQRILDKHSLKATWDYETGAPSPWATKRTFGDGANRVTFYRDSASWCPYSQKCWLLLEEKRVSYDVKKINMRCYGDKPASFLRLNPSGTLPAAVIEGRELTDSSDIVRALEATFPETPMMPPENTRARVLADQLLRLERGVFSAWMRHVTSGWNDDENRMGVELALQAVEDALASTPGPYFLGARVEGATEDEASPNDDGFSYVDIAFAPFLERLAASELYFKGMAVRAPPGDGRPWPYLNAWYDAMESRPTYYSTRSDFYTSAYDLPPQLGGCAESKEGTSARQAIDGGEWTRDVAAGNSESVEYVNSPPELRNAPPEAHAAMAVARVALNAKAVARFAARGALPRGSSPKPVSAPLSDPSAEEIVQEQAAAAADAAIRRALLRLLPSDEREEDEGTGSEKKHDAAVGIASMQYLQRRVGVPRDMPLEAARWLRAALGEEMEELSSK</sequence>
<feature type="region of interest" description="Disordered" evidence="1">
    <location>
        <begin position="432"/>
        <end position="458"/>
    </location>
</feature>
<dbReference type="InterPro" id="IPR010987">
    <property type="entry name" value="Glutathione-S-Trfase_C-like"/>
</dbReference>
<dbReference type="PROSITE" id="PS51354">
    <property type="entry name" value="GLUTAREDOXIN_2"/>
    <property type="match status" value="1"/>
</dbReference>
<dbReference type="PROSITE" id="PS50405">
    <property type="entry name" value="GST_CTER"/>
    <property type="match status" value="1"/>
</dbReference>
<dbReference type="EMBL" id="BNJQ01000003">
    <property type="protein sequence ID" value="GHP02450.1"/>
    <property type="molecule type" value="Genomic_DNA"/>
</dbReference>
<dbReference type="OrthoDB" id="4951845at2759"/>
<comment type="caution">
    <text evidence="4">The sequence shown here is derived from an EMBL/GenBank/DDBJ whole genome shotgun (WGS) entry which is preliminary data.</text>
</comment>